<dbReference type="Proteomes" id="UP001642360">
    <property type="component" value="Unassembled WGS sequence"/>
</dbReference>
<evidence type="ECO:0000313" key="4">
    <source>
        <dbReference type="EMBL" id="CAK9171380.1"/>
    </source>
</evidence>
<dbReference type="InterPro" id="IPR001878">
    <property type="entry name" value="Znf_CCHC"/>
</dbReference>
<evidence type="ECO:0000313" key="5">
    <source>
        <dbReference type="Proteomes" id="UP001642360"/>
    </source>
</evidence>
<reference evidence="4 5" key="1">
    <citation type="submission" date="2024-02" db="EMBL/GenBank/DDBJ databases">
        <authorList>
            <person name="Vignale AGUSTIN F."/>
            <person name="Sosa J E."/>
            <person name="Modenutti C."/>
        </authorList>
    </citation>
    <scope>NUCLEOTIDE SEQUENCE [LARGE SCALE GENOMIC DNA]</scope>
</reference>
<dbReference type="EMBL" id="CAUOFW020005724">
    <property type="protein sequence ID" value="CAK9171380.1"/>
    <property type="molecule type" value="Genomic_DNA"/>
</dbReference>
<keyword evidence="1" id="KW-0862">Zinc</keyword>
<comment type="caution">
    <text evidence="4">The sequence shown here is derived from an EMBL/GenBank/DDBJ whole genome shotgun (WGS) entry which is preliminary data.</text>
</comment>
<protein>
    <recommendedName>
        <fullName evidence="3">CCHC-type domain-containing protein</fullName>
    </recommendedName>
</protein>
<dbReference type="PROSITE" id="PS50158">
    <property type="entry name" value="ZF_CCHC"/>
    <property type="match status" value="1"/>
</dbReference>
<organism evidence="4 5">
    <name type="scientific">Ilex paraguariensis</name>
    <name type="common">yerba mate</name>
    <dbReference type="NCBI Taxonomy" id="185542"/>
    <lineage>
        <taxon>Eukaryota</taxon>
        <taxon>Viridiplantae</taxon>
        <taxon>Streptophyta</taxon>
        <taxon>Embryophyta</taxon>
        <taxon>Tracheophyta</taxon>
        <taxon>Spermatophyta</taxon>
        <taxon>Magnoliopsida</taxon>
        <taxon>eudicotyledons</taxon>
        <taxon>Gunneridae</taxon>
        <taxon>Pentapetalae</taxon>
        <taxon>asterids</taxon>
        <taxon>campanulids</taxon>
        <taxon>Aquifoliales</taxon>
        <taxon>Aquifoliaceae</taxon>
        <taxon>Ilex</taxon>
    </lineage>
</organism>
<evidence type="ECO:0000256" key="2">
    <source>
        <dbReference type="SAM" id="MobiDB-lite"/>
    </source>
</evidence>
<dbReference type="GO" id="GO:0008270">
    <property type="term" value="F:zinc ion binding"/>
    <property type="evidence" value="ECO:0007669"/>
    <property type="project" value="UniProtKB-KW"/>
</dbReference>
<keyword evidence="1" id="KW-0479">Metal-binding</keyword>
<name>A0ABC8TPK0_9AQUA</name>
<keyword evidence="5" id="KW-1185">Reference proteome</keyword>
<evidence type="ECO:0000256" key="1">
    <source>
        <dbReference type="PROSITE-ProRule" id="PRU00047"/>
    </source>
</evidence>
<feature type="region of interest" description="Disordered" evidence="2">
    <location>
        <begin position="78"/>
        <end position="111"/>
    </location>
</feature>
<feature type="domain" description="CCHC-type" evidence="3">
    <location>
        <begin position="26"/>
        <end position="39"/>
    </location>
</feature>
<feature type="compositionally biased region" description="Gly residues" evidence="2">
    <location>
        <begin position="91"/>
        <end position="103"/>
    </location>
</feature>
<keyword evidence="1" id="KW-0863">Zinc-finger</keyword>
<gene>
    <name evidence="4" type="ORF">ILEXP_LOCUS40937</name>
</gene>
<accession>A0ABC8TPK0</accession>
<dbReference type="AlphaFoldDB" id="A0ABC8TPK0"/>
<evidence type="ECO:0000259" key="3">
    <source>
        <dbReference type="PROSITE" id="PS50158"/>
    </source>
</evidence>
<proteinExistence type="predicted"/>
<sequence length="111" mass="11844">MELLEEENKESFKWLANVPPRDLVLCRRCGKSGHNKRTCTIMFLEVSNASTQEGNSNEQASHVAQGRGRGQAIVGEGIAGVKGKGRQHGTVGEGKGNKGGRGGKQPASERT</sequence>